<feature type="region of interest" description="Disordered" evidence="1">
    <location>
        <begin position="1"/>
        <end position="57"/>
    </location>
</feature>
<dbReference type="EMBL" id="JBJKBG010000002">
    <property type="protein sequence ID" value="KAL3750250.1"/>
    <property type="molecule type" value="Genomic_DNA"/>
</dbReference>
<evidence type="ECO:0000313" key="3">
    <source>
        <dbReference type="Proteomes" id="UP001634007"/>
    </source>
</evidence>
<feature type="region of interest" description="Disordered" evidence="1">
    <location>
        <begin position="73"/>
        <end position="119"/>
    </location>
</feature>
<protein>
    <submittedName>
        <fullName evidence="2">Uncharacterized protein</fullName>
    </submittedName>
</protein>
<keyword evidence="3" id="KW-1185">Reference proteome</keyword>
<name>A0ABD3LEL5_EUCGL</name>
<accession>A0ABD3LEL5</accession>
<dbReference type="Proteomes" id="UP001634007">
    <property type="component" value="Unassembled WGS sequence"/>
</dbReference>
<evidence type="ECO:0000313" key="2">
    <source>
        <dbReference type="EMBL" id="KAL3750250.1"/>
    </source>
</evidence>
<proteinExistence type="predicted"/>
<evidence type="ECO:0000256" key="1">
    <source>
        <dbReference type="SAM" id="MobiDB-lite"/>
    </source>
</evidence>
<feature type="compositionally biased region" description="Basic and acidic residues" evidence="1">
    <location>
        <begin position="93"/>
        <end position="103"/>
    </location>
</feature>
<feature type="compositionally biased region" description="Gly residues" evidence="1">
    <location>
        <begin position="73"/>
        <end position="92"/>
    </location>
</feature>
<dbReference type="AlphaFoldDB" id="A0ABD3LEL5"/>
<feature type="compositionally biased region" description="Basic residues" evidence="1">
    <location>
        <begin position="46"/>
        <end position="57"/>
    </location>
</feature>
<comment type="caution">
    <text evidence="2">The sequence shown here is derived from an EMBL/GenBank/DDBJ whole genome shotgun (WGS) entry which is preliminary data.</text>
</comment>
<sequence length="119" mass="12001">MFQCSWETICGSQEPPKMKQSEAFATRSRPHQPAAEPRDGLFSRSRSGRPARERRRCSSMAVVGVLRPDLIGVGGGASGGAAGGGGGGVGGRGEGEEGTDHGKAGGGGGGAGPCRRAHR</sequence>
<reference evidence="2 3" key="1">
    <citation type="submission" date="2024-11" db="EMBL/GenBank/DDBJ databases">
        <title>Chromosome-level genome assembly of Eucalyptus globulus Labill. provides insights into its genome evolution.</title>
        <authorList>
            <person name="Li X."/>
        </authorList>
    </citation>
    <scope>NUCLEOTIDE SEQUENCE [LARGE SCALE GENOMIC DNA]</scope>
    <source>
        <strain evidence="2">CL2024</strain>
        <tissue evidence="2">Fresh tender leaves</tissue>
    </source>
</reference>
<organism evidence="2 3">
    <name type="scientific">Eucalyptus globulus</name>
    <name type="common">Tasmanian blue gum</name>
    <dbReference type="NCBI Taxonomy" id="34317"/>
    <lineage>
        <taxon>Eukaryota</taxon>
        <taxon>Viridiplantae</taxon>
        <taxon>Streptophyta</taxon>
        <taxon>Embryophyta</taxon>
        <taxon>Tracheophyta</taxon>
        <taxon>Spermatophyta</taxon>
        <taxon>Magnoliopsida</taxon>
        <taxon>eudicotyledons</taxon>
        <taxon>Gunneridae</taxon>
        <taxon>Pentapetalae</taxon>
        <taxon>rosids</taxon>
        <taxon>malvids</taxon>
        <taxon>Myrtales</taxon>
        <taxon>Myrtaceae</taxon>
        <taxon>Myrtoideae</taxon>
        <taxon>Eucalypteae</taxon>
        <taxon>Eucalyptus</taxon>
    </lineage>
</organism>
<gene>
    <name evidence="2" type="ORF">ACJRO7_011271</name>
</gene>